<keyword evidence="4 7" id="KW-0689">Ribosomal protein</keyword>
<keyword evidence="2 7" id="KW-0699">rRNA-binding</keyword>
<comment type="function">
    <text evidence="7">This is one of the proteins that bind and probably mediate the attachment of the 5S RNA into the large ribosomal subunit, where it forms part of the central protuberance.</text>
</comment>
<dbReference type="InterPro" id="IPR005484">
    <property type="entry name" value="Ribosomal_uL18_bac/plant/anim"/>
</dbReference>
<dbReference type="InterPro" id="IPR004389">
    <property type="entry name" value="Ribosomal_uL18_bac-type"/>
</dbReference>
<evidence type="ECO:0000313" key="8">
    <source>
        <dbReference type="EMBL" id="QUV94975.1"/>
    </source>
</evidence>
<name>A0ABX8B1V1_9BACT</name>
<gene>
    <name evidence="7" type="primary">rplR</name>
    <name evidence="8" type="ORF">J8C05_07265</name>
</gene>
<dbReference type="Pfam" id="PF00861">
    <property type="entry name" value="Ribosomal_L18p"/>
    <property type="match status" value="1"/>
</dbReference>
<dbReference type="InterPro" id="IPR057268">
    <property type="entry name" value="Ribosomal_L18"/>
</dbReference>
<keyword evidence="9" id="KW-1185">Reference proteome</keyword>
<dbReference type="PANTHER" id="PTHR12899">
    <property type="entry name" value="39S RIBOSOMAL PROTEIN L18, MITOCHONDRIAL"/>
    <property type="match status" value="1"/>
</dbReference>
<dbReference type="NCBIfam" id="TIGR00060">
    <property type="entry name" value="L18_bact"/>
    <property type="match status" value="1"/>
</dbReference>
<comment type="subunit">
    <text evidence="7">Part of the 50S ribosomal subunit; part of the 5S rRNA/L5/L18/L25 subcomplex. Contacts the 5S and 23S rRNAs.</text>
</comment>
<organism evidence="8 9">
    <name type="scientific">Chloracidobacterium sp. N</name>
    <dbReference type="NCBI Taxonomy" id="2821540"/>
    <lineage>
        <taxon>Bacteria</taxon>
        <taxon>Pseudomonadati</taxon>
        <taxon>Acidobacteriota</taxon>
        <taxon>Terriglobia</taxon>
        <taxon>Terriglobales</taxon>
        <taxon>Acidobacteriaceae</taxon>
        <taxon>Chloracidobacterium</taxon>
        <taxon>Chloracidobacterium aggregatum</taxon>
    </lineage>
</organism>
<keyword evidence="3 7" id="KW-0694">RNA-binding</keyword>
<dbReference type="EMBL" id="CP072642">
    <property type="protein sequence ID" value="QUV94975.1"/>
    <property type="molecule type" value="Genomic_DNA"/>
</dbReference>
<evidence type="ECO:0000256" key="1">
    <source>
        <dbReference type="ARBA" id="ARBA00007116"/>
    </source>
</evidence>
<evidence type="ECO:0000256" key="4">
    <source>
        <dbReference type="ARBA" id="ARBA00022980"/>
    </source>
</evidence>
<protein>
    <recommendedName>
        <fullName evidence="6 7">Large ribosomal subunit protein uL18</fullName>
    </recommendedName>
</protein>
<dbReference type="SUPFAM" id="SSF53137">
    <property type="entry name" value="Translational machinery components"/>
    <property type="match status" value="1"/>
</dbReference>
<sequence>MGTVSMNHKRTRKNLLPSRLRLCVHRSAKHIYAQIIDDIKGITLCAASSLNLQEGTRADAGMTRKVYIADQVGRQIAEKAKEKGVTKVFFDRNGYKYHGRVKQLAESARREGLIF</sequence>
<dbReference type="Gene3D" id="3.30.420.100">
    <property type="match status" value="1"/>
</dbReference>
<comment type="similarity">
    <text evidence="1 7">Belongs to the universal ribosomal protein uL18 family.</text>
</comment>
<proteinExistence type="inferred from homology"/>
<dbReference type="PANTHER" id="PTHR12899:SF3">
    <property type="entry name" value="LARGE RIBOSOMAL SUBUNIT PROTEIN UL18M"/>
    <property type="match status" value="1"/>
</dbReference>
<evidence type="ECO:0000256" key="5">
    <source>
        <dbReference type="ARBA" id="ARBA00023274"/>
    </source>
</evidence>
<evidence type="ECO:0000313" key="9">
    <source>
        <dbReference type="Proteomes" id="UP000677668"/>
    </source>
</evidence>
<evidence type="ECO:0000256" key="7">
    <source>
        <dbReference type="HAMAP-Rule" id="MF_01337"/>
    </source>
</evidence>
<dbReference type="CDD" id="cd00432">
    <property type="entry name" value="Ribosomal_L18_L5e"/>
    <property type="match status" value="1"/>
</dbReference>
<accession>A0ABX8B1V1</accession>
<dbReference type="Proteomes" id="UP000677668">
    <property type="component" value="Chromosome 1"/>
</dbReference>
<evidence type="ECO:0000256" key="2">
    <source>
        <dbReference type="ARBA" id="ARBA00022730"/>
    </source>
</evidence>
<keyword evidence="5 7" id="KW-0687">Ribonucleoprotein</keyword>
<evidence type="ECO:0000256" key="6">
    <source>
        <dbReference type="ARBA" id="ARBA00035197"/>
    </source>
</evidence>
<dbReference type="HAMAP" id="MF_01337_B">
    <property type="entry name" value="Ribosomal_uL18_B"/>
    <property type="match status" value="1"/>
</dbReference>
<dbReference type="GO" id="GO:0005840">
    <property type="term" value="C:ribosome"/>
    <property type="evidence" value="ECO:0007669"/>
    <property type="project" value="UniProtKB-KW"/>
</dbReference>
<reference evidence="8 9" key="1">
    <citation type="submission" date="2021-03" db="EMBL/GenBank/DDBJ databases">
        <title>Genomic and phenotypic characterization of Chloracidobacterium isolates provides evidence for multiple species.</title>
        <authorList>
            <person name="Saini M.K."/>
            <person name="Costas A.M.G."/>
            <person name="Tank M."/>
            <person name="Bryant D.A."/>
        </authorList>
    </citation>
    <scope>NUCLEOTIDE SEQUENCE [LARGE SCALE GENOMIC DNA]</scope>
    <source>
        <strain evidence="8 9">N</strain>
    </source>
</reference>
<evidence type="ECO:0000256" key="3">
    <source>
        <dbReference type="ARBA" id="ARBA00022884"/>
    </source>
</evidence>